<dbReference type="OrthoDB" id="10321195at2759"/>
<dbReference type="AlphaFoldDB" id="A0A0L0HDM3"/>
<evidence type="ECO:0000256" key="2">
    <source>
        <dbReference type="SAM" id="Phobius"/>
    </source>
</evidence>
<evidence type="ECO:0000256" key="1">
    <source>
        <dbReference type="SAM" id="MobiDB-lite"/>
    </source>
</evidence>
<keyword evidence="2" id="KW-1133">Transmembrane helix</keyword>
<feature type="transmembrane region" description="Helical" evidence="2">
    <location>
        <begin position="512"/>
        <end position="533"/>
    </location>
</feature>
<evidence type="ECO:0000313" key="3">
    <source>
        <dbReference type="EMBL" id="KNC99101.1"/>
    </source>
</evidence>
<feature type="transmembrane region" description="Helical" evidence="2">
    <location>
        <begin position="376"/>
        <end position="402"/>
    </location>
</feature>
<feature type="transmembrane region" description="Helical" evidence="2">
    <location>
        <begin position="52"/>
        <end position="75"/>
    </location>
</feature>
<feature type="transmembrane region" description="Helical" evidence="2">
    <location>
        <begin position="87"/>
        <end position="110"/>
    </location>
</feature>
<evidence type="ECO:0000313" key="4">
    <source>
        <dbReference type="Proteomes" id="UP000053201"/>
    </source>
</evidence>
<evidence type="ECO:0008006" key="5">
    <source>
        <dbReference type="Google" id="ProtNLM"/>
    </source>
</evidence>
<keyword evidence="4" id="KW-1185">Reference proteome</keyword>
<accession>A0A0L0HDM3</accession>
<feature type="transmembrane region" description="Helical" evidence="2">
    <location>
        <begin position="122"/>
        <end position="140"/>
    </location>
</feature>
<gene>
    <name evidence="3" type="ORF">SPPG_06045</name>
</gene>
<proteinExistence type="predicted"/>
<feature type="transmembrane region" description="Helical" evidence="2">
    <location>
        <begin position="271"/>
        <end position="291"/>
    </location>
</feature>
<feature type="region of interest" description="Disordered" evidence="1">
    <location>
        <begin position="1"/>
        <end position="21"/>
    </location>
</feature>
<dbReference type="RefSeq" id="XP_016607141.1">
    <property type="nucleotide sequence ID" value="XM_016754253.1"/>
</dbReference>
<dbReference type="InParanoid" id="A0A0L0HDM3"/>
<keyword evidence="2" id="KW-0472">Membrane</keyword>
<keyword evidence="2" id="KW-0812">Transmembrane</keyword>
<dbReference type="GeneID" id="27689380"/>
<dbReference type="VEuPathDB" id="FungiDB:SPPG_06045"/>
<protein>
    <recommendedName>
        <fullName evidence="5">Transmembrane protein</fullName>
    </recommendedName>
</protein>
<feature type="transmembrane region" description="Helical" evidence="2">
    <location>
        <begin position="554"/>
        <end position="576"/>
    </location>
</feature>
<feature type="transmembrane region" description="Helical" evidence="2">
    <location>
        <begin position="146"/>
        <end position="165"/>
    </location>
</feature>
<dbReference type="Proteomes" id="UP000053201">
    <property type="component" value="Unassembled WGS sequence"/>
</dbReference>
<name>A0A0L0HDM3_SPIPD</name>
<feature type="transmembrane region" description="Helical" evidence="2">
    <location>
        <begin position="236"/>
        <end position="259"/>
    </location>
</feature>
<organism evidence="3 4">
    <name type="scientific">Spizellomyces punctatus (strain DAOM BR117)</name>
    <dbReference type="NCBI Taxonomy" id="645134"/>
    <lineage>
        <taxon>Eukaryota</taxon>
        <taxon>Fungi</taxon>
        <taxon>Fungi incertae sedis</taxon>
        <taxon>Chytridiomycota</taxon>
        <taxon>Chytridiomycota incertae sedis</taxon>
        <taxon>Chytridiomycetes</taxon>
        <taxon>Spizellomycetales</taxon>
        <taxon>Spizellomycetaceae</taxon>
        <taxon>Spizellomyces</taxon>
    </lineage>
</organism>
<reference evidence="3 4" key="1">
    <citation type="submission" date="2009-08" db="EMBL/GenBank/DDBJ databases">
        <title>The Genome Sequence of Spizellomyces punctatus strain DAOM BR117.</title>
        <authorList>
            <consortium name="The Broad Institute Genome Sequencing Platform"/>
            <person name="Russ C."/>
            <person name="Cuomo C."/>
            <person name="Shea T."/>
            <person name="Young S.K."/>
            <person name="Zeng Q."/>
            <person name="Koehrsen M."/>
            <person name="Haas B."/>
            <person name="Borodovsky M."/>
            <person name="Guigo R."/>
            <person name="Alvarado L."/>
            <person name="Berlin A."/>
            <person name="Bochicchio J."/>
            <person name="Borenstein D."/>
            <person name="Chapman S."/>
            <person name="Chen Z."/>
            <person name="Engels R."/>
            <person name="Freedman E."/>
            <person name="Gellesch M."/>
            <person name="Goldberg J."/>
            <person name="Griggs A."/>
            <person name="Gujja S."/>
            <person name="Heiman D."/>
            <person name="Hepburn T."/>
            <person name="Howarth C."/>
            <person name="Jen D."/>
            <person name="Larson L."/>
            <person name="Lewis B."/>
            <person name="Mehta T."/>
            <person name="Park D."/>
            <person name="Pearson M."/>
            <person name="Roberts A."/>
            <person name="Saif S."/>
            <person name="Shenoy N."/>
            <person name="Sisk P."/>
            <person name="Stolte C."/>
            <person name="Sykes S."/>
            <person name="Thomson T."/>
            <person name="Walk T."/>
            <person name="White J."/>
            <person name="Yandava C."/>
            <person name="Burger G."/>
            <person name="Gray M.W."/>
            <person name="Holland P.W.H."/>
            <person name="King N."/>
            <person name="Lang F.B.F."/>
            <person name="Roger A.J."/>
            <person name="Ruiz-Trillo I."/>
            <person name="Lander E."/>
            <person name="Nusbaum C."/>
        </authorList>
    </citation>
    <scope>NUCLEOTIDE SEQUENCE [LARGE SCALE GENOMIC DNA]</scope>
    <source>
        <strain evidence="3 4">DAOM BR117</strain>
    </source>
</reference>
<dbReference type="EMBL" id="KQ257459">
    <property type="protein sequence ID" value="KNC99101.1"/>
    <property type="molecule type" value="Genomic_DNA"/>
</dbReference>
<sequence length="604" mass="66144">MASPNNHGPASKNRYDVEGTAPSKTTVTDKYGQEIYCEYDMTMRNWELVRELLKVLAWGLSCGALASAVVLFSVFISLRASQIADPYLWLTVISYIGTETFYTTVIVALTSPKVALRLQRKTYGAGIVVLILVCVALRQWRADGSALTVFAAIAPFCTCLLVYNWQASAKASMTDDDEAMGASHTGVVRAAAQSDEMKAGNGLDMVKETTNPPSTTPEAKSSPVPTRVIANIFRNIVIPCIPTFSVTFVFFGALTAITISHKLFVAAKKPLLDTLTLLGWPVLLVGLRALSMASIQTAATKIHVNDSAEQGQAKDIVRSAEDADKKVDSVIVTSGGKTQSPPPLDLVTGFVVPLHTSLFAVAVTDAELYNVYTSTTWTQFALGLSAVVGMMFAETMLGIWIVGNPANRNNASIFSRISERIARRTLQPTMTENSIYVAKPSQYALARKFVIFGRTVASVTSAFRVIFLHYLPTLPSIGGNICDKSGIMGSYTYFLFPMPDADDMLLYRGWNVTVRVLVTFGSLTLTLFALLLLECCYSVNPFRVRRFDPCQGRWFITSCSVIVTAHLTFIALVMFLHRRDFQLMGMVGYCEHGEYTGDMAHPQL</sequence>